<keyword evidence="1" id="KW-0028">Amino-acid biosynthesis</keyword>
<dbReference type="PROSITE" id="PS00858">
    <property type="entry name" value="PREPHENATE_DEHYDR_2"/>
    <property type="match status" value="1"/>
</dbReference>
<accession>L0HH33</accession>
<dbReference type="Pfam" id="PF01842">
    <property type="entry name" value="ACT"/>
    <property type="match status" value="1"/>
</dbReference>
<dbReference type="Gene3D" id="3.40.190.10">
    <property type="entry name" value="Periplasmic binding protein-like II"/>
    <property type="match status" value="2"/>
</dbReference>
<organism evidence="8 9">
    <name type="scientific">Methanoregula formicica (strain DSM 22288 / NBRC 105244 / SMSP)</name>
    <dbReference type="NCBI Taxonomy" id="593750"/>
    <lineage>
        <taxon>Archaea</taxon>
        <taxon>Methanobacteriati</taxon>
        <taxon>Methanobacteriota</taxon>
        <taxon>Stenosarchaea group</taxon>
        <taxon>Methanomicrobia</taxon>
        <taxon>Methanomicrobiales</taxon>
        <taxon>Methanoregulaceae</taxon>
        <taxon>Methanoregula</taxon>
    </lineage>
</organism>
<keyword evidence="3" id="KW-0584">Phenylalanine biosynthesis</keyword>
<feature type="domain" description="ACT" evidence="7">
    <location>
        <begin position="186"/>
        <end position="265"/>
    </location>
</feature>
<dbReference type="PROSITE" id="PS00857">
    <property type="entry name" value="PREPHENATE_DEHYDR_1"/>
    <property type="match status" value="1"/>
</dbReference>
<keyword evidence="2" id="KW-0057">Aromatic amino acid biosynthesis</keyword>
<keyword evidence="4" id="KW-0456">Lyase</keyword>
<comment type="pathway">
    <text evidence="5">Amino-acid biosynthesis.</text>
</comment>
<dbReference type="eggNOG" id="arCOG00255">
    <property type="taxonomic scope" value="Archaea"/>
</dbReference>
<evidence type="ECO:0000256" key="1">
    <source>
        <dbReference type="ARBA" id="ARBA00022605"/>
    </source>
</evidence>
<dbReference type="GO" id="GO:0009094">
    <property type="term" value="P:L-phenylalanine biosynthetic process"/>
    <property type="evidence" value="ECO:0007669"/>
    <property type="project" value="UniProtKB-KW"/>
</dbReference>
<dbReference type="InterPro" id="IPR001086">
    <property type="entry name" value="Preph_deHydtase"/>
</dbReference>
<proteinExistence type="predicted"/>
<feature type="domain" description="Prephenate dehydratase" evidence="6">
    <location>
        <begin position="2"/>
        <end position="173"/>
    </location>
</feature>
<dbReference type="HOGENOM" id="CLU_035008_0_2_2"/>
<dbReference type="CDD" id="cd13630">
    <property type="entry name" value="PBP2_PDT_1"/>
    <property type="match status" value="1"/>
</dbReference>
<evidence type="ECO:0000256" key="3">
    <source>
        <dbReference type="ARBA" id="ARBA00023222"/>
    </source>
</evidence>
<name>L0HH33_METFS</name>
<dbReference type="Pfam" id="PF00800">
    <property type="entry name" value="PDT"/>
    <property type="match status" value="1"/>
</dbReference>
<dbReference type="GeneID" id="14307982"/>
<evidence type="ECO:0000256" key="2">
    <source>
        <dbReference type="ARBA" id="ARBA00023141"/>
    </source>
</evidence>
<evidence type="ECO:0000313" key="8">
    <source>
        <dbReference type="EMBL" id="AGB02623.1"/>
    </source>
</evidence>
<dbReference type="Gene3D" id="3.30.70.260">
    <property type="match status" value="1"/>
</dbReference>
<keyword evidence="9" id="KW-1185">Reference proteome</keyword>
<protein>
    <submittedName>
        <fullName evidence="8">Prephenate dehydratase</fullName>
    </submittedName>
</protein>
<evidence type="ECO:0000313" key="9">
    <source>
        <dbReference type="Proteomes" id="UP000010824"/>
    </source>
</evidence>
<dbReference type="KEGG" id="mfo:Metfor_1593"/>
<dbReference type="FunCoup" id="L0HH33">
    <property type="interactions" value="90"/>
</dbReference>
<dbReference type="InterPro" id="IPR045865">
    <property type="entry name" value="ACT-like_dom_sf"/>
</dbReference>
<dbReference type="InterPro" id="IPR018528">
    <property type="entry name" value="Preph_deHydtase_CS"/>
</dbReference>
<dbReference type="PANTHER" id="PTHR21022:SF19">
    <property type="entry name" value="PREPHENATE DEHYDRATASE-RELATED"/>
    <property type="match status" value="1"/>
</dbReference>
<evidence type="ECO:0000256" key="5">
    <source>
        <dbReference type="ARBA" id="ARBA00029440"/>
    </source>
</evidence>
<dbReference type="PROSITE" id="PS51171">
    <property type="entry name" value="PREPHENATE_DEHYDR_3"/>
    <property type="match status" value="1"/>
</dbReference>
<dbReference type="Proteomes" id="UP000010824">
    <property type="component" value="Chromosome"/>
</dbReference>
<evidence type="ECO:0000259" key="6">
    <source>
        <dbReference type="PROSITE" id="PS51171"/>
    </source>
</evidence>
<dbReference type="GO" id="GO:0004664">
    <property type="term" value="F:prephenate dehydratase activity"/>
    <property type="evidence" value="ECO:0007669"/>
    <property type="project" value="InterPro"/>
</dbReference>
<dbReference type="SUPFAM" id="SSF55021">
    <property type="entry name" value="ACT-like"/>
    <property type="match status" value="1"/>
</dbReference>
<dbReference type="RefSeq" id="WP_015285586.1">
    <property type="nucleotide sequence ID" value="NC_019943.1"/>
</dbReference>
<dbReference type="SUPFAM" id="SSF53850">
    <property type="entry name" value="Periplasmic binding protein-like II"/>
    <property type="match status" value="1"/>
</dbReference>
<dbReference type="GO" id="GO:0005737">
    <property type="term" value="C:cytoplasm"/>
    <property type="evidence" value="ECO:0007669"/>
    <property type="project" value="TreeGrafter"/>
</dbReference>
<dbReference type="PANTHER" id="PTHR21022">
    <property type="entry name" value="PREPHENATE DEHYDRATASE P PROTEIN"/>
    <property type="match status" value="1"/>
</dbReference>
<evidence type="ECO:0000259" key="7">
    <source>
        <dbReference type="PROSITE" id="PS51671"/>
    </source>
</evidence>
<reference evidence="9" key="1">
    <citation type="submission" date="2011-12" db="EMBL/GenBank/DDBJ databases">
        <title>Complete sequence of Methanoregula formicicum SMSP.</title>
        <authorList>
            <person name="Lucas S."/>
            <person name="Han J."/>
            <person name="Lapidus A."/>
            <person name="Cheng J.-F."/>
            <person name="Goodwin L."/>
            <person name="Pitluck S."/>
            <person name="Peters L."/>
            <person name="Ovchinnikova G."/>
            <person name="Teshima H."/>
            <person name="Detter J.C."/>
            <person name="Han C."/>
            <person name="Tapia R."/>
            <person name="Land M."/>
            <person name="Hauser L."/>
            <person name="Kyrpides N."/>
            <person name="Ivanova N."/>
            <person name="Pagani I."/>
            <person name="Imachi H."/>
            <person name="Tamaki H."/>
            <person name="Sekiguchi Y."/>
            <person name="Kamagata Y."/>
            <person name="Cadillo-Quiroz H."/>
            <person name="Zinder S."/>
            <person name="Liu W.-T."/>
            <person name="Woyke T."/>
        </authorList>
    </citation>
    <scope>NUCLEOTIDE SEQUENCE [LARGE SCALE GENOMIC DNA]</scope>
    <source>
        <strain evidence="9">DSM 22288 / NBRC 105244 / SMSP</strain>
    </source>
</reference>
<dbReference type="OrthoDB" id="8755at2157"/>
<dbReference type="STRING" id="593750.Metfor_1593"/>
<dbReference type="CDD" id="cd04905">
    <property type="entry name" value="ACT_CM-PDT"/>
    <property type="match status" value="1"/>
</dbReference>
<dbReference type="InterPro" id="IPR002912">
    <property type="entry name" value="ACT_dom"/>
</dbReference>
<gene>
    <name evidence="8" type="ordered locus">Metfor_1593</name>
</gene>
<sequence precursor="true">MKILTLGPEGTFSHELALKLKKKKDEIVLLPTIRSIMAAVERGDGEGIVPIENSEAGGVGETQDGLARSPLFITAEMYLPVHHNLASLVSMKKMRVIYAHPQTHEQCSDKIEQWGLPVIHTSSNASSAREAKKTPNAGAILSETAAAIYKMPVIVRNTENSRTNTTRFVRIAREPARDRRPEKCSVLIDPSTDRSGLLHDLLEVFASRGINLSRIESRPSKRGIGNYVFFLDLAWTKKTPEALAALKEITEIKELGCYKKIEVKP</sequence>
<dbReference type="EMBL" id="CP003167">
    <property type="protein sequence ID" value="AGB02623.1"/>
    <property type="molecule type" value="Genomic_DNA"/>
</dbReference>
<dbReference type="PROSITE" id="PS51671">
    <property type="entry name" value="ACT"/>
    <property type="match status" value="1"/>
</dbReference>
<dbReference type="InParanoid" id="L0HH33"/>
<dbReference type="AlphaFoldDB" id="L0HH33"/>
<evidence type="ECO:0000256" key="4">
    <source>
        <dbReference type="ARBA" id="ARBA00023239"/>
    </source>
</evidence>
<reference evidence="8 9" key="2">
    <citation type="journal article" date="2014" name="Genome Announc.">
        <title>Complete Genome Sequence of Methanoregula formicica SMSPT, a Mesophilic Hydrogenotrophic Methanogen Isolated from a Methanogenic Upflow Anaerobic Sludge Blanket Reactor.</title>
        <authorList>
            <person name="Yamamoto K."/>
            <person name="Tamaki H."/>
            <person name="Cadillo-Quiroz H."/>
            <person name="Imachi H."/>
            <person name="Kyrpides N."/>
            <person name="Woyke T."/>
            <person name="Goodwin L."/>
            <person name="Zinder S.H."/>
            <person name="Kamagata Y."/>
            <person name="Liu W.T."/>
        </authorList>
    </citation>
    <scope>NUCLEOTIDE SEQUENCE [LARGE SCALE GENOMIC DNA]</scope>
    <source>
        <strain evidence="9">DSM 22288 / NBRC 105244 / SMSP</strain>
    </source>
</reference>